<accession>A0ABU6T6B1</accession>
<proteinExistence type="predicted"/>
<protein>
    <submittedName>
        <fullName evidence="2">Uncharacterized protein</fullName>
    </submittedName>
</protein>
<dbReference type="EMBL" id="JASCZI010090657">
    <property type="protein sequence ID" value="MED6144237.1"/>
    <property type="molecule type" value="Genomic_DNA"/>
</dbReference>
<feature type="transmembrane region" description="Helical" evidence="1">
    <location>
        <begin position="20"/>
        <end position="41"/>
    </location>
</feature>
<reference evidence="2 3" key="1">
    <citation type="journal article" date="2023" name="Plants (Basel)">
        <title>Bridging the Gap: Combining Genomics and Transcriptomics Approaches to Understand Stylosanthes scabra, an Orphan Legume from the Brazilian Caatinga.</title>
        <authorList>
            <person name="Ferreira-Neto J.R.C."/>
            <person name="da Silva M.D."/>
            <person name="Binneck E."/>
            <person name="de Melo N.F."/>
            <person name="da Silva R.H."/>
            <person name="de Melo A.L.T.M."/>
            <person name="Pandolfi V."/>
            <person name="Bustamante F.O."/>
            <person name="Brasileiro-Vidal A.C."/>
            <person name="Benko-Iseppon A.M."/>
        </authorList>
    </citation>
    <scope>NUCLEOTIDE SEQUENCE [LARGE SCALE GENOMIC DNA]</scope>
    <source>
        <tissue evidence="2">Leaves</tissue>
    </source>
</reference>
<comment type="caution">
    <text evidence="2">The sequence shown here is derived from an EMBL/GenBank/DDBJ whole genome shotgun (WGS) entry which is preliminary data.</text>
</comment>
<feature type="non-terminal residue" evidence="2">
    <location>
        <position position="1"/>
    </location>
</feature>
<evidence type="ECO:0000256" key="1">
    <source>
        <dbReference type="SAM" id="Phobius"/>
    </source>
</evidence>
<dbReference type="Proteomes" id="UP001341840">
    <property type="component" value="Unassembled WGS sequence"/>
</dbReference>
<gene>
    <name evidence="2" type="ORF">PIB30_013844</name>
</gene>
<evidence type="ECO:0000313" key="2">
    <source>
        <dbReference type="EMBL" id="MED6144237.1"/>
    </source>
</evidence>
<sequence>FSTVAASHIGNFYNLILELYFIFYNSESLIMLCFSLSFSLFQFPIFKTLITICDEERRDEKVTRPVRRARKSALLLFHRSPFLFIASNYSRIEHGFITDGSGQTSLGIEGNGNFIFIIEQKSQACMGVCFPIKWCTSFEH</sequence>
<keyword evidence="3" id="KW-1185">Reference proteome</keyword>
<keyword evidence="1" id="KW-0812">Transmembrane</keyword>
<keyword evidence="1" id="KW-0472">Membrane</keyword>
<keyword evidence="1" id="KW-1133">Transmembrane helix</keyword>
<organism evidence="2 3">
    <name type="scientific">Stylosanthes scabra</name>
    <dbReference type="NCBI Taxonomy" id="79078"/>
    <lineage>
        <taxon>Eukaryota</taxon>
        <taxon>Viridiplantae</taxon>
        <taxon>Streptophyta</taxon>
        <taxon>Embryophyta</taxon>
        <taxon>Tracheophyta</taxon>
        <taxon>Spermatophyta</taxon>
        <taxon>Magnoliopsida</taxon>
        <taxon>eudicotyledons</taxon>
        <taxon>Gunneridae</taxon>
        <taxon>Pentapetalae</taxon>
        <taxon>rosids</taxon>
        <taxon>fabids</taxon>
        <taxon>Fabales</taxon>
        <taxon>Fabaceae</taxon>
        <taxon>Papilionoideae</taxon>
        <taxon>50 kb inversion clade</taxon>
        <taxon>dalbergioids sensu lato</taxon>
        <taxon>Dalbergieae</taxon>
        <taxon>Pterocarpus clade</taxon>
        <taxon>Stylosanthes</taxon>
    </lineage>
</organism>
<evidence type="ECO:0000313" key="3">
    <source>
        <dbReference type="Proteomes" id="UP001341840"/>
    </source>
</evidence>
<name>A0ABU6T6B1_9FABA</name>